<accession>A0ABU1AB46</accession>
<keyword evidence="2" id="KW-1003">Cell membrane</keyword>
<keyword evidence="5 6" id="KW-0472">Membrane</keyword>
<evidence type="ECO:0000313" key="8">
    <source>
        <dbReference type="Proteomes" id="UP001227831"/>
    </source>
</evidence>
<feature type="transmembrane region" description="Helical" evidence="6">
    <location>
        <begin position="214"/>
        <end position="233"/>
    </location>
</feature>
<proteinExistence type="predicted"/>
<evidence type="ECO:0000256" key="4">
    <source>
        <dbReference type="ARBA" id="ARBA00022989"/>
    </source>
</evidence>
<evidence type="ECO:0000256" key="5">
    <source>
        <dbReference type="ARBA" id="ARBA00023136"/>
    </source>
</evidence>
<dbReference type="SUPFAM" id="SSF103473">
    <property type="entry name" value="MFS general substrate transporter"/>
    <property type="match status" value="1"/>
</dbReference>
<comment type="subcellular location">
    <subcellularLocation>
        <location evidence="1">Cell membrane</location>
        <topology evidence="1">Multi-pass membrane protein</topology>
    </subcellularLocation>
</comment>
<evidence type="ECO:0000256" key="2">
    <source>
        <dbReference type="ARBA" id="ARBA00022475"/>
    </source>
</evidence>
<dbReference type="Proteomes" id="UP001227831">
    <property type="component" value="Unassembled WGS sequence"/>
</dbReference>
<dbReference type="PANTHER" id="PTHR23513">
    <property type="entry name" value="INTEGRAL MEMBRANE EFFLUX PROTEIN-RELATED"/>
    <property type="match status" value="1"/>
</dbReference>
<feature type="transmembrane region" description="Helical" evidence="6">
    <location>
        <begin position="39"/>
        <end position="60"/>
    </location>
</feature>
<feature type="transmembrane region" description="Helical" evidence="6">
    <location>
        <begin position="184"/>
        <end position="208"/>
    </location>
</feature>
<feature type="transmembrane region" description="Helical" evidence="6">
    <location>
        <begin position="12"/>
        <end position="32"/>
    </location>
</feature>
<keyword evidence="4 6" id="KW-1133">Transmembrane helix</keyword>
<name>A0ABU1AB46_9LACO</name>
<dbReference type="Pfam" id="PF07690">
    <property type="entry name" value="MFS_1"/>
    <property type="match status" value="1"/>
</dbReference>
<protein>
    <submittedName>
        <fullName evidence="7">MFS transporter</fullName>
    </submittedName>
</protein>
<dbReference type="Gene3D" id="1.20.1250.20">
    <property type="entry name" value="MFS general substrate transporter like domains"/>
    <property type="match status" value="1"/>
</dbReference>
<feature type="transmembrane region" description="Helical" evidence="6">
    <location>
        <begin position="66"/>
        <end position="85"/>
    </location>
</feature>
<dbReference type="EMBL" id="JAVCWF010000001">
    <property type="protein sequence ID" value="MDQ7938184.1"/>
    <property type="molecule type" value="Genomic_DNA"/>
</dbReference>
<evidence type="ECO:0000256" key="1">
    <source>
        <dbReference type="ARBA" id="ARBA00004651"/>
    </source>
</evidence>
<organism evidence="7 8">
    <name type="scientific">Lactiplantibacillus brownii</name>
    <dbReference type="NCBI Taxonomy" id="3069269"/>
    <lineage>
        <taxon>Bacteria</taxon>
        <taxon>Bacillati</taxon>
        <taxon>Bacillota</taxon>
        <taxon>Bacilli</taxon>
        <taxon>Lactobacillales</taxon>
        <taxon>Lactobacillaceae</taxon>
        <taxon>Lactiplantibacillus</taxon>
    </lineage>
</organism>
<keyword evidence="8" id="KW-1185">Reference proteome</keyword>
<sequence length="359" mass="39257">MEATGSPKLLGQVMAITMAPALALNLVAGVLIERTNPKQVMLVTDLLTGLLFVFAALLMVKSTWQIAILAVVSVCNKSIGVFYKLGNKTIVPQLFAPNQIIKVNGFQTQVRQVAIISASMFIASLLIWVSAQTIIFGMGLAFLLSALLDSQFYLRPRRQKKLGTHAKLSPAWRLFRQRSDLRHLTLLAIIGCLVDAVVAVIVPWLVLATWESKLVLSVYLGLEALGIIMAPFVQRWLPRLTVTQLSYGLPLSLGLLIPVAPLLGLGLWLLGLLRGLFNLTFYTHLQTAVSPAFVSRLLAITLVFTDGTAALGAYLAPFLTQWWGRWALIGLGGVLIVATGLVQLKFRHQTTVSILRPED</sequence>
<keyword evidence="3 6" id="KW-0812">Transmembrane</keyword>
<evidence type="ECO:0000256" key="6">
    <source>
        <dbReference type="SAM" id="Phobius"/>
    </source>
</evidence>
<reference evidence="7 8" key="1">
    <citation type="journal article" date="2023" name="Int. J. Syst. Evol. Microbiol.">
        <title>Lactiplantibacillus brownii sp. nov., a novel psychrotolerant species isolated from sauerkraut.</title>
        <authorList>
            <person name="Heng Y.C."/>
            <person name="Silvaraju S."/>
            <person name="Lee J.K.Y."/>
            <person name="Kittelmann S."/>
        </authorList>
    </citation>
    <scope>NUCLEOTIDE SEQUENCE [LARGE SCALE GENOMIC DNA]</scope>
    <source>
        <strain evidence="7 8">WILCCON 0030</strain>
    </source>
</reference>
<feature type="transmembrane region" description="Helical" evidence="6">
    <location>
        <begin position="297"/>
        <end position="316"/>
    </location>
</feature>
<gene>
    <name evidence="7" type="ORF">RA086_11250</name>
</gene>
<dbReference type="InterPro" id="IPR011701">
    <property type="entry name" value="MFS"/>
</dbReference>
<comment type="caution">
    <text evidence="7">The sequence shown here is derived from an EMBL/GenBank/DDBJ whole genome shotgun (WGS) entry which is preliminary data.</text>
</comment>
<dbReference type="InterPro" id="IPR036259">
    <property type="entry name" value="MFS_trans_sf"/>
</dbReference>
<evidence type="ECO:0000256" key="3">
    <source>
        <dbReference type="ARBA" id="ARBA00022692"/>
    </source>
</evidence>
<evidence type="ECO:0000313" key="7">
    <source>
        <dbReference type="EMBL" id="MDQ7938184.1"/>
    </source>
</evidence>
<dbReference type="PANTHER" id="PTHR23513:SF11">
    <property type="entry name" value="STAPHYLOFERRIN A TRANSPORTER"/>
    <property type="match status" value="1"/>
</dbReference>
<feature type="transmembrane region" description="Helical" evidence="6">
    <location>
        <begin position="322"/>
        <end position="342"/>
    </location>
</feature>